<dbReference type="AlphaFoldDB" id="A0A1X7UBW3"/>
<proteinExistence type="predicted"/>
<reference evidence="1" key="1">
    <citation type="submission" date="2017-05" db="UniProtKB">
        <authorList>
            <consortium name="EnsemblMetazoa"/>
        </authorList>
    </citation>
    <scope>IDENTIFICATION</scope>
</reference>
<sequence length="69" mass="7923">VDEVIAKTKAPFPIFSDPEHKLRNYLSEQELLQVVISGGEQSKNEFYKNFKWFAPYKNGVAQAAIMFIT</sequence>
<organism evidence="1">
    <name type="scientific">Amphimedon queenslandica</name>
    <name type="common">Sponge</name>
    <dbReference type="NCBI Taxonomy" id="400682"/>
    <lineage>
        <taxon>Eukaryota</taxon>
        <taxon>Metazoa</taxon>
        <taxon>Porifera</taxon>
        <taxon>Demospongiae</taxon>
        <taxon>Heteroscleromorpha</taxon>
        <taxon>Haplosclerida</taxon>
        <taxon>Niphatidae</taxon>
        <taxon>Amphimedon</taxon>
    </lineage>
</organism>
<protein>
    <submittedName>
        <fullName evidence="1">Uncharacterized protein</fullName>
    </submittedName>
</protein>
<dbReference type="EnsemblMetazoa" id="Aqu2.1.25434_001">
    <property type="protein sequence ID" value="Aqu2.1.25434_001"/>
    <property type="gene ID" value="Aqu2.1.25434"/>
</dbReference>
<dbReference type="InParanoid" id="A0A1X7UBW3"/>
<evidence type="ECO:0000313" key="1">
    <source>
        <dbReference type="EnsemblMetazoa" id="Aqu2.1.25434_001"/>
    </source>
</evidence>
<name>A0A1X7UBW3_AMPQE</name>
<accession>A0A1X7UBW3</accession>